<name>A0A508X7I1_9HYPH</name>
<dbReference type="PANTHER" id="PTHR47637:SF1">
    <property type="entry name" value="CHAPERONE SURA"/>
    <property type="match status" value="1"/>
</dbReference>
<dbReference type="PANTHER" id="PTHR47637">
    <property type="entry name" value="CHAPERONE SURA"/>
    <property type="match status" value="1"/>
</dbReference>
<organism evidence="2">
    <name type="scientific">Sinorhizobium medicae</name>
    <dbReference type="NCBI Taxonomy" id="110321"/>
    <lineage>
        <taxon>Bacteria</taxon>
        <taxon>Pseudomonadati</taxon>
        <taxon>Pseudomonadota</taxon>
        <taxon>Alphaproteobacteria</taxon>
        <taxon>Hyphomicrobiales</taxon>
        <taxon>Rhizobiaceae</taxon>
        <taxon>Sinorhizobium/Ensifer group</taxon>
        <taxon>Sinorhizobium</taxon>
    </lineage>
</organism>
<dbReference type="SUPFAM" id="SSF109998">
    <property type="entry name" value="Triger factor/SurA peptide-binding domain-like"/>
    <property type="match status" value="1"/>
</dbReference>
<dbReference type="Gene3D" id="1.10.4030.10">
    <property type="entry name" value="Porin chaperone SurA, peptide-binding domain"/>
    <property type="match status" value="1"/>
</dbReference>
<evidence type="ECO:0000313" key="2">
    <source>
        <dbReference type="EMBL" id="VTZ65728.1"/>
    </source>
</evidence>
<keyword evidence="1" id="KW-0732">Signal</keyword>
<evidence type="ECO:0000256" key="1">
    <source>
        <dbReference type="ARBA" id="ARBA00022729"/>
    </source>
</evidence>
<reference evidence="2" key="1">
    <citation type="submission" date="2019-06" db="EMBL/GenBank/DDBJ databases">
        <authorList>
            <person name="Le Quere A."/>
            <person name="Colella S."/>
        </authorList>
    </citation>
    <scope>NUCLEOTIDE SEQUENCE</scope>
    <source>
        <strain evidence="2">EmedicaeMD41</strain>
    </source>
</reference>
<sequence length="332" mass="35710">MWQLAAGNGRQNEQGMIMGGKNSIVRVLSAIALAGALSLATGTATTATAAASSVEVVVNGTVITSGDVAKRVAFLRLQRQSGGAAEAKQQLVDEVLKRAEIARVQQSVSTDEVDAAFARFASGNKLSPEQLGKILEQAGVGIDHFKQYIAVQMSWPRVVNFRYGNASRLSGGDLVKRMMQGGGNKPVTTEYFLQQVIFVIPESKRGAITAKRQAEANASRSKFPGCDTSKAFAANYRDVSIRSLGRILAQQLPEDWKPLVEKAGDSMTTGTRVTEKGVEYLAICKKRQVNDDAAAEIVFRAEDLGKKKSGGEDPNSAKYLEELRSKAQIVNK</sequence>
<dbReference type="Proteomes" id="UP000507954">
    <property type="component" value="Unassembled WGS sequence"/>
</dbReference>
<proteinExistence type="predicted"/>
<dbReference type="EMBL" id="CABFNB010000161">
    <property type="protein sequence ID" value="VTZ65728.1"/>
    <property type="molecule type" value="Genomic_DNA"/>
</dbReference>
<dbReference type="AlphaFoldDB" id="A0A508X7I1"/>
<protein>
    <submittedName>
        <fullName evidence="2">SurA domain</fullName>
    </submittedName>
</protein>
<gene>
    <name evidence="2" type="ORF">EMEDMD4_90220</name>
</gene>
<dbReference type="InterPro" id="IPR027304">
    <property type="entry name" value="Trigger_fact/SurA_dom_sf"/>
</dbReference>
<accession>A0A508X7I1</accession>
<dbReference type="InterPro" id="IPR050280">
    <property type="entry name" value="OMP_Chaperone_SurA"/>
</dbReference>